<proteinExistence type="predicted"/>
<evidence type="ECO:0000313" key="1">
    <source>
        <dbReference type="EMBL" id="CAY80533.1"/>
    </source>
</evidence>
<dbReference type="Proteomes" id="UP000000286">
    <property type="component" value="Chromosome IX"/>
</dbReference>
<dbReference type="EMBL" id="FN393074">
    <property type="protein sequence ID" value="CAY80533.1"/>
    <property type="molecule type" value="Genomic_DNA"/>
</dbReference>
<gene>
    <name evidence="1" type="ORF">EC1118_1I12_2300g</name>
</gene>
<accession>C8ZAS0</accession>
<organism evidence="1 2">
    <name type="scientific">Saccharomyces cerevisiae (strain Lalvin EC1118 / Prise de mousse)</name>
    <name type="common">Baker's yeast</name>
    <dbReference type="NCBI Taxonomy" id="643680"/>
    <lineage>
        <taxon>Eukaryota</taxon>
        <taxon>Fungi</taxon>
        <taxon>Dikarya</taxon>
        <taxon>Ascomycota</taxon>
        <taxon>Saccharomycotina</taxon>
        <taxon>Saccharomycetes</taxon>
        <taxon>Saccharomycetales</taxon>
        <taxon>Saccharomycetaceae</taxon>
        <taxon>Saccharomyces</taxon>
    </lineage>
</organism>
<reference evidence="1 2" key="1">
    <citation type="journal article" date="2009" name="Proc. Natl. Acad. Sci. U.S.A.">
        <title>Eukaryote-to-eukaryote gene transfer events revealed by the genome sequence of the wine yeast Saccharomyces cerevisiae EC1118.</title>
        <authorList>
            <person name="Novo M."/>
            <person name="Bigey F."/>
            <person name="Beyne E."/>
            <person name="Galeote V."/>
            <person name="Gavory F."/>
            <person name="Mallet S."/>
            <person name="Cambot B."/>
            <person name="Legras J.L."/>
            <person name="Wincker P."/>
            <person name="Casaregola S."/>
            <person name="Dequin S."/>
        </authorList>
    </citation>
    <scope>NUCLEOTIDE SEQUENCE [LARGE SCALE GENOMIC DNA]</scope>
    <source>
        <strain evidence="2">Lalvin EC1118 / Prise de mousse</strain>
    </source>
</reference>
<name>C8ZAS0_YEAS8</name>
<dbReference type="HOGENOM" id="CLU_2591133_0_0_1"/>
<dbReference type="AlphaFoldDB" id="C8ZAS0"/>
<protein>
    <submittedName>
        <fullName evidence="1">EC1118_1I12_2300p</fullName>
    </submittedName>
</protein>
<evidence type="ECO:0000313" key="2">
    <source>
        <dbReference type="Proteomes" id="UP000000286"/>
    </source>
</evidence>
<sequence>MPHSEKLKGKKEKAFFFLPRKFNLPTGVPIGARKRSLGITAVRTYSGAGVGTKSGIPKVLWYKTPYLKHRTNLTRGSFYS</sequence>